<dbReference type="AlphaFoldDB" id="A0A0F9FEL4"/>
<accession>A0A0F9FEL4</accession>
<comment type="caution">
    <text evidence="1">The sequence shown here is derived from an EMBL/GenBank/DDBJ whole genome shotgun (WGS) entry which is preliminary data.</text>
</comment>
<dbReference type="EMBL" id="LAZR01030733">
    <property type="protein sequence ID" value="KKL55735.1"/>
    <property type="molecule type" value="Genomic_DNA"/>
</dbReference>
<reference evidence="1" key="1">
    <citation type="journal article" date="2015" name="Nature">
        <title>Complex archaea that bridge the gap between prokaryotes and eukaryotes.</title>
        <authorList>
            <person name="Spang A."/>
            <person name="Saw J.H."/>
            <person name="Jorgensen S.L."/>
            <person name="Zaremba-Niedzwiedzka K."/>
            <person name="Martijn J."/>
            <person name="Lind A.E."/>
            <person name="van Eijk R."/>
            <person name="Schleper C."/>
            <person name="Guy L."/>
            <person name="Ettema T.J."/>
        </authorList>
    </citation>
    <scope>NUCLEOTIDE SEQUENCE</scope>
</reference>
<name>A0A0F9FEL4_9ZZZZ</name>
<proteinExistence type="predicted"/>
<organism evidence="1">
    <name type="scientific">marine sediment metagenome</name>
    <dbReference type="NCBI Taxonomy" id="412755"/>
    <lineage>
        <taxon>unclassified sequences</taxon>
        <taxon>metagenomes</taxon>
        <taxon>ecological metagenomes</taxon>
    </lineage>
</organism>
<evidence type="ECO:0000313" key="1">
    <source>
        <dbReference type="EMBL" id="KKL55735.1"/>
    </source>
</evidence>
<gene>
    <name evidence="1" type="ORF">LCGC14_2252430</name>
</gene>
<sequence>MNNKKLSKDSLHLLHSDKLIMDILNASNKYLEEHVEIREKIEEYNWIFRSLFELIPETVENFWSGHVFPIAEAEYEQVDPVKRGSSEYDETGVENIFYTAILFFDDEKSPVTVVVEVVVVPSL</sequence>
<protein>
    <submittedName>
        <fullName evidence="1">Uncharacterized protein</fullName>
    </submittedName>
</protein>